<proteinExistence type="predicted"/>
<dbReference type="AlphaFoldDB" id="A0A368HGG7"/>
<reference evidence="1 2" key="1">
    <citation type="submission" date="2018-02" db="EMBL/GenBank/DDBJ databases">
        <title>Insights into the biology of acidophilic members of the Acidiferrobacteraceae family derived from comparative genomic analyses.</title>
        <authorList>
            <person name="Issotta F."/>
            <person name="Thyssen C."/>
            <person name="Mena C."/>
            <person name="Moya A."/>
            <person name="Bellenberg S."/>
            <person name="Sproer C."/>
            <person name="Covarrubias P.C."/>
            <person name="Sand W."/>
            <person name="Quatrini R."/>
            <person name="Vera M."/>
        </authorList>
    </citation>
    <scope>NUCLEOTIDE SEQUENCE [LARGE SCALE GENOMIC DNA]</scope>
    <source>
        <strain evidence="2">m-1</strain>
    </source>
</reference>
<name>A0A368HGG7_9GAMM</name>
<dbReference type="EMBL" id="PSYR01000001">
    <property type="protein sequence ID" value="RCN58493.1"/>
    <property type="molecule type" value="Genomic_DNA"/>
</dbReference>
<gene>
    <name evidence="1" type="ORF">C4900_01485</name>
</gene>
<evidence type="ECO:0000313" key="2">
    <source>
        <dbReference type="Proteomes" id="UP000253250"/>
    </source>
</evidence>
<evidence type="ECO:0000313" key="1">
    <source>
        <dbReference type="EMBL" id="RCN58493.1"/>
    </source>
</evidence>
<organism evidence="1 2">
    <name type="scientific">Acidiferrobacter thiooxydans</name>
    <dbReference type="NCBI Taxonomy" id="163359"/>
    <lineage>
        <taxon>Bacteria</taxon>
        <taxon>Pseudomonadati</taxon>
        <taxon>Pseudomonadota</taxon>
        <taxon>Gammaproteobacteria</taxon>
        <taxon>Acidiferrobacterales</taxon>
        <taxon>Acidiferrobacteraceae</taxon>
        <taxon>Acidiferrobacter</taxon>
    </lineage>
</organism>
<comment type="caution">
    <text evidence="1">The sequence shown here is derived from an EMBL/GenBank/DDBJ whole genome shotgun (WGS) entry which is preliminary data.</text>
</comment>
<dbReference type="SUPFAM" id="SSF53850">
    <property type="entry name" value="Periplasmic binding protein-like II"/>
    <property type="match status" value="1"/>
</dbReference>
<sequence length="268" mass="29935">MHRMARLIGGTVLLAGMVGVPSAFAAPRVLTIGIVPQMSPWTLARRWTPVLEAWSAAVGVHIVLRTAPTIRRFERRVAHGDYDLVYLNPADYLRYRGRYRAFARGRGWLQGILVVRRKGPVRGISELAHRLIAFPARHAIAASVEPRRFLRARGIPFQTRYLGLHDAVYRAVAAGLFIAGGGVRQTYDSLPARIRRHLRVLWAGPKGLPHPFAARRTLPASLVRRLTVALVRLPRVVPGAVRRLGFTGFEATRDRDYTRPGAVVLMSR</sequence>
<protein>
    <submittedName>
        <fullName evidence="1">Phosphate ABC transporter substrate-binding protein</fullName>
    </submittedName>
</protein>
<dbReference type="Pfam" id="PF12974">
    <property type="entry name" value="Phosphonate-bd"/>
    <property type="match status" value="1"/>
</dbReference>
<keyword evidence="2" id="KW-1185">Reference proteome</keyword>
<dbReference type="OrthoDB" id="5343002at2"/>
<dbReference type="Proteomes" id="UP000253250">
    <property type="component" value="Unassembled WGS sequence"/>
</dbReference>
<accession>A0A368HGG7</accession>
<dbReference type="Gene3D" id="3.40.190.10">
    <property type="entry name" value="Periplasmic binding protein-like II"/>
    <property type="match status" value="2"/>
</dbReference>